<organism evidence="1 2">
    <name type="scientific">Acrasis kona</name>
    <dbReference type="NCBI Taxonomy" id="1008807"/>
    <lineage>
        <taxon>Eukaryota</taxon>
        <taxon>Discoba</taxon>
        <taxon>Heterolobosea</taxon>
        <taxon>Tetramitia</taxon>
        <taxon>Eutetramitia</taxon>
        <taxon>Acrasidae</taxon>
        <taxon>Acrasis</taxon>
    </lineage>
</organism>
<evidence type="ECO:0000313" key="1">
    <source>
        <dbReference type="EMBL" id="KAL0483067.1"/>
    </source>
</evidence>
<keyword evidence="2" id="KW-1185">Reference proteome</keyword>
<sequence length="137" mass="16188">MELFYIQEETLEDLTIIGLSRERQAIELLVQLQDKTRQGLNQEYSFLPVEISLGNTACQIPKESSLSPVQFEEDFLSAHDIVEDDKDLEIIDYNEPWVKPSNNKKRKRELVFKGGFKRHRNIDPRPEDRFSFKLEFK</sequence>
<proteinExistence type="predicted"/>
<protein>
    <submittedName>
        <fullName evidence="1">Uncharacterized protein</fullName>
    </submittedName>
</protein>
<dbReference type="Proteomes" id="UP001431209">
    <property type="component" value="Unassembled WGS sequence"/>
</dbReference>
<dbReference type="EMBL" id="JAOPGA020000927">
    <property type="protein sequence ID" value="KAL0483067.1"/>
    <property type="molecule type" value="Genomic_DNA"/>
</dbReference>
<dbReference type="AlphaFoldDB" id="A0AAW2Z371"/>
<gene>
    <name evidence="1" type="ORF">AKO1_014989</name>
</gene>
<reference evidence="1 2" key="1">
    <citation type="submission" date="2024-03" db="EMBL/GenBank/DDBJ databases">
        <title>The Acrasis kona genome and developmental transcriptomes reveal deep origins of eukaryotic multicellular pathways.</title>
        <authorList>
            <person name="Sheikh S."/>
            <person name="Fu C.-J."/>
            <person name="Brown M.W."/>
            <person name="Baldauf S.L."/>
        </authorList>
    </citation>
    <scope>NUCLEOTIDE SEQUENCE [LARGE SCALE GENOMIC DNA]</scope>
    <source>
        <strain evidence="1 2">ATCC MYA-3509</strain>
    </source>
</reference>
<accession>A0AAW2Z371</accession>
<evidence type="ECO:0000313" key="2">
    <source>
        <dbReference type="Proteomes" id="UP001431209"/>
    </source>
</evidence>
<name>A0AAW2Z371_9EUKA</name>
<comment type="caution">
    <text evidence="1">The sequence shown here is derived from an EMBL/GenBank/DDBJ whole genome shotgun (WGS) entry which is preliminary data.</text>
</comment>